<evidence type="ECO:0000313" key="3">
    <source>
        <dbReference type="EMBL" id="REG30948.1"/>
    </source>
</evidence>
<organism evidence="2 4">
    <name type="scientific">Archangium gephyra</name>
    <dbReference type="NCBI Taxonomy" id="48"/>
    <lineage>
        <taxon>Bacteria</taxon>
        <taxon>Pseudomonadati</taxon>
        <taxon>Myxococcota</taxon>
        <taxon>Myxococcia</taxon>
        <taxon>Myxococcales</taxon>
        <taxon>Cystobacterineae</taxon>
        <taxon>Archangiaceae</taxon>
        <taxon>Archangium</taxon>
    </lineage>
</organism>
<evidence type="ECO:0000313" key="4">
    <source>
        <dbReference type="Proteomes" id="UP000035579"/>
    </source>
</evidence>
<dbReference type="Proteomes" id="UP000256345">
    <property type="component" value="Unassembled WGS sequence"/>
</dbReference>
<gene>
    <name evidence="2" type="ORF">AA314_00666</name>
    <name evidence="3" type="ORF">ATI61_106418</name>
</gene>
<dbReference type="EMBL" id="QUMU01000006">
    <property type="protein sequence ID" value="REG30948.1"/>
    <property type="molecule type" value="Genomic_DNA"/>
</dbReference>
<feature type="domain" description="Glycoside hydrolase family 44 catalytic" evidence="1">
    <location>
        <begin position="454"/>
        <end position="686"/>
    </location>
</feature>
<dbReference type="Proteomes" id="UP000035579">
    <property type="component" value="Chromosome"/>
</dbReference>
<sequence length="912" mass="99985">MRGRRVRAALLAGVSLCAPVLESCKANTSEAATSQGAPSSPSGVYNIPPLTEPAWAGGLQAGWKDEGWSERDTKHQGSAKMRMANLGGFMLQKKGLQGDFGGLALRYKAPSSFGDFLEVRLDSEGETLFPRVRVDSRHVARREGEWTQLFVPFEQLNPDKVPFSRLVIRAYKKVGNDWVELDQVGLTAPGGMTPADGSSALAMTSQQPGEAARALVEPVELAYDNGLQPGWEDRGWSERELKGPTPAKLRMANLGGWILHKKGLGGEYGGVALRYRAPSGFGDFLELRLDTEGETLFPRVKLSDTYVTAHEGDWTQVFVPMEQLNPDKHPFTQIVVRAHKKVDAEWVELNQVGLARLVTSDNAGTIPVTAGGQPGPPDASAVGGGRVALGDAKTSKVVVDCTQPGHPISPLIYGIAFNNLRELKDNHQWELGATARRWGGNPTSRYNWKLGNVWNTANDYFFRNIVLGTSPQYTYDSFLQANQQRGLQSALTVPMLGWVAKDSTSVSFPKSLFGAQQKMDPDVTEAGNGIALSGEGLTPLPPAQTSVEAPPSFIHEWVRSIRAKDKTRGRGVHQYILDNEPMLWNTTHRDVHPEPVTYDELLERTIAYGTAVRQADPEGLIAGPAEWGWTNYFNSAADMAPGGNKKDRKAHGNAPLIAWYLKKLAEHEKQTGVRVLDVLDLHFYPQGDGIGFEERGATDPDTSARRIRSTRALWDPKYKDESWIDDSVELIPRMKRWVAENYPGRGISIGEYNFGATGHMSGGLAQAEALGRFAEHNLTSAFLFTYPPNRSPTFWAFRAFRNFDGKGGRFQDNYVPSRFEKAADSQGMSLFASRSEDGKRVVAIALNLEPDAARSTQVELKGCGNVSNARVLGYAGEPSGFAERKSFFQAGSSLQVLLPPWSITVLDLTVAQ</sequence>
<reference evidence="2 4" key="1">
    <citation type="submission" date="2015-05" db="EMBL/GenBank/DDBJ databases">
        <title>Genome assembly of Archangium gephyra DSM 2261.</title>
        <authorList>
            <person name="Sharma G."/>
            <person name="Subramanian S."/>
        </authorList>
    </citation>
    <scope>NUCLEOTIDE SEQUENCE [LARGE SCALE GENOMIC DNA]</scope>
    <source>
        <strain evidence="2 4">DSM 2261</strain>
    </source>
</reference>
<dbReference type="InterPro" id="IPR024745">
    <property type="entry name" value="GH44_cat"/>
</dbReference>
<name>A0AAC8TAL8_9BACT</name>
<dbReference type="Pfam" id="PF12891">
    <property type="entry name" value="Glyco_hydro_44"/>
    <property type="match status" value="1"/>
</dbReference>
<reference evidence="3 5" key="2">
    <citation type="submission" date="2018-08" db="EMBL/GenBank/DDBJ databases">
        <title>Genomic Encyclopedia of Archaeal and Bacterial Type Strains, Phase II (KMG-II): from individual species to whole genera.</title>
        <authorList>
            <person name="Goeker M."/>
        </authorList>
    </citation>
    <scope>NUCLEOTIDE SEQUENCE [LARGE SCALE GENOMIC DNA]</scope>
    <source>
        <strain evidence="3 5">DSM 2261</strain>
    </source>
</reference>
<dbReference type="InterPro" id="IPR017853">
    <property type="entry name" value="GH"/>
</dbReference>
<dbReference type="Gene3D" id="3.20.20.80">
    <property type="entry name" value="Glycosidases"/>
    <property type="match status" value="1"/>
</dbReference>
<dbReference type="GO" id="GO:0016787">
    <property type="term" value="F:hydrolase activity"/>
    <property type="evidence" value="ECO:0007669"/>
    <property type="project" value="UniProtKB-KW"/>
</dbReference>
<dbReference type="KEGG" id="age:AA314_00666"/>
<dbReference type="Gene3D" id="2.60.40.1180">
    <property type="entry name" value="Golgi alpha-mannosidase II"/>
    <property type="match status" value="1"/>
</dbReference>
<evidence type="ECO:0000313" key="5">
    <source>
        <dbReference type="Proteomes" id="UP000256345"/>
    </source>
</evidence>
<dbReference type="AlphaFoldDB" id="A0AAC8TAL8"/>
<keyword evidence="3" id="KW-0378">Hydrolase</keyword>
<evidence type="ECO:0000313" key="2">
    <source>
        <dbReference type="EMBL" id="AKI99039.1"/>
    </source>
</evidence>
<proteinExistence type="predicted"/>
<evidence type="ECO:0000259" key="1">
    <source>
        <dbReference type="Pfam" id="PF12891"/>
    </source>
</evidence>
<dbReference type="RefSeq" id="WP_116120330.1">
    <property type="nucleotide sequence ID" value="NZ_CP011509.1"/>
</dbReference>
<keyword evidence="5" id="KW-1185">Reference proteome</keyword>
<dbReference type="EMBL" id="CP011509">
    <property type="protein sequence ID" value="AKI99039.1"/>
    <property type="molecule type" value="Genomic_DNA"/>
</dbReference>
<dbReference type="SUPFAM" id="SSF51445">
    <property type="entry name" value="(Trans)glycosidases"/>
    <property type="match status" value="1"/>
</dbReference>
<accession>A0AAC8TAL8</accession>
<protein>
    <submittedName>
        <fullName evidence="2">Endoglucanase A</fullName>
    </submittedName>
    <submittedName>
        <fullName evidence="3">Glycosyl hydrolase family 44</fullName>
    </submittedName>
</protein>
<dbReference type="InterPro" id="IPR013780">
    <property type="entry name" value="Glyco_hydro_b"/>
</dbReference>